<dbReference type="AlphaFoldDB" id="Q3C2G4"/>
<organism evidence="1">
    <name type="scientific">Triops longicaudatus</name>
    <dbReference type="NCBI Taxonomy" id="58777"/>
    <lineage>
        <taxon>Eukaryota</taxon>
        <taxon>Metazoa</taxon>
        <taxon>Ecdysozoa</taxon>
        <taxon>Arthropoda</taxon>
        <taxon>Crustacea</taxon>
        <taxon>Branchiopoda</taxon>
        <taxon>Notostraca</taxon>
        <taxon>Triopsidae</taxon>
        <taxon>Triops</taxon>
    </lineage>
</organism>
<proteinExistence type="predicted"/>
<feature type="non-terminal residue" evidence="1">
    <location>
        <position position="1"/>
    </location>
</feature>
<name>Q3C2G4_9CRUS</name>
<gene>
    <name evidence="1" type="primary">rt</name>
</gene>
<sequence>LAFADDLALISGSEIGMQQLLLLTEKFLSCRRLELNVKKCVAICLRKAGKAKKSQIADSTVKNPPVLTIKNEPIRLLGVNEQCKYLGIHYTPLGAVDTRASVSKLRLALTSLMKAPLKPQQKVVMLRMHLIPRFIHTFTYSECYPKLLSQLDRLVRRWLKTALKLPTSLSSDFFYLPIKEGGLGIGKLYDIVGFAKVRLYNMFARSGDVCLQYLVDTQGSSMHARWCQAMKVSYRPPLAELNQRKIVVRDEGRDRFIKTVHGSGHEVFQSSPITNQWLSGQTRIMRGSTFIRSIQMRTNTIPTRVSTSRGRNSVKTCRRCGLADETLIHVLQTCPITHGMRCQRHNNVCRKVADKLRSKGFQVFSEQGIPSPGLQTNISRPDLIAIRAEQGLVLDITCVFESSRNSLTDAYRRKVTRYESLAETIKEKYKIETVQFHGLCIGSRGAIEPRHLSIWHSIGFSGSELSVLAVGVMEDSLRTITLFNNANRIRV</sequence>
<dbReference type="PANTHER" id="PTHR35450">
    <property type="entry name" value="REVERSE TRANSCRIPTASE DOMAIN-CONTAINING PROTEIN"/>
    <property type="match status" value="1"/>
</dbReference>
<reference evidence="1" key="1">
    <citation type="journal article" date="2005" name="Mol. Biol. Evol.">
        <title>Long-term inheritance of the 28S rDNA-specific retrotransposon R2.</title>
        <authorList>
            <person name="Kojima K.K."/>
            <person name="Fujiwara H."/>
        </authorList>
    </citation>
    <scope>NUCLEOTIDE SEQUENCE</scope>
</reference>
<dbReference type="GO" id="GO:0003964">
    <property type="term" value="F:RNA-directed DNA polymerase activity"/>
    <property type="evidence" value="ECO:0007669"/>
    <property type="project" value="UniProtKB-KW"/>
</dbReference>
<dbReference type="PANTHER" id="PTHR35450:SF2">
    <property type="entry name" value="REVERSE TRANSCRIPTASE DOMAIN-CONTAINING PROTEIN"/>
    <property type="match status" value="1"/>
</dbReference>
<keyword evidence="1" id="KW-0548">Nucleotidyltransferase</keyword>
<dbReference type="EMBL" id="AB201417">
    <property type="protein sequence ID" value="BAE46612.1"/>
    <property type="molecule type" value="Genomic_DNA"/>
</dbReference>
<accession>Q3C2G4</accession>
<keyword evidence="1" id="KW-0695">RNA-directed DNA polymerase</keyword>
<keyword evidence="1" id="KW-0808">Transferase</keyword>
<protein>
    <submittedName>
        <fullName evidence="1">Reverse transcriptase</fullName>
    </submittedName>
</protein>
<evidence type="ECO:0000313" key="1">
    <source>
        <dbReference type="EMBL" id="BAE46612.1"/>
    </source>
</evidence>